<protein>
    <submittedName>
        <fullName evidence="1">Uncharacterized protein</fullName>
    </submittedName>
</protein>
<proteinExistence type="predicted"/>
<dbReference type="EMBL" id="CP007389">
    <property type="protein sequence ID" value="APT74501.1"/>
    <property type="molecule type" value="Genomic_DNA"/>
</dbReference>
<accession>A0ABN4V457</accession>
<organism evidence="1 2">
    <name type="scientific">Thermosipho melanesiensis</name>
    <dbReference type="NCBI Taxonomy" id="46541"/>
    <lineage>
        <taxon>Bacteria</taxon>
        <taxon>Thermotogati</taxon>
        <taxon>Thermotogota</taxon>
        <taxon>Thermotogae</taxon>
        <taxon>Thermotogales</taxon>
        <taxon>Fervidobacteriaceae</taxon>
        <taxon>Thermosipho</taxon>
    </lineage>
</organism>
<evidence type="ECO:0000313" key="2">
    <source>
        <dbReference type="Proteomes" id="UP000185490"/>
    </source>
</evidence>
<evidence type="ECO:0000313" key="1">
    <source>
        <dbReference type="EMBL" id="APT74501.1"/>
    </source>
</evidence>
<reference evidence="1 2" key="1">
    <citation type="submission" date="2014-02" db="EMBL/GenBank/DDBJ databases">
        <title>Diversity of Thermotogales isolates from hydrothermal vents.</title>
        <authorList>
            <person name="Haverkamp T.H.A."/>
            <person name="Lossouarn J."/>
            <person name="Geslin C."/>
            <person name="Nesbo C.L."/>
        </authorList>
    </citation>
    <scope>NUCLEOTIDE SEQUENCE [LARGE SCALE GENOMIC DNA]</scope>
    <source>
        <strain evidence="1 2">431</strain>
    </source>
</reference>
<name>A0ABN4V457_9BACT</name>
<dbReference type="RefSeq" id="WP_012057801.1">
    <property type="nucleotide sequence ID" value="NZ_CP007389.1"/>
</dbReference>
<gene>
    <name evidence="1" type="ORF">BW47_08475</name>
</gene>
<keyword evidence="2" id="KW-1185">Reference proteome</keyword>
<sequence length="89" mass="10730">MSDSRLKELLNTIVKKYNCKIWINKKIGKRTSFVEKAGNEYYLPPEVIYEDEEFIIFSENLNKKDDDFLKKILHEVIEYARNIEKNTKR</sequence>
<dbReference type="Proteomes" id="UP000185490">
    <property type="component" value="Chromosome"/>
</dbReference>